<feature type="transmembrane region" description="Helical" evidence="10">
    <location>
        <begin position="219"/>
        <end position="243"/>
    </location>
</feature>
<keyword evidence="3" id="KW-0597">Phosphoprotein</keyword>
<evidence type="ECO:0000256" key="4">
    <source>
        <dbReference type="ARBA" id="ARBA00022679"/>
    </source>
</evidence>
<dbReference type="SMART" id="SM00388">
    <property type="entry name" value="HisKA"/>
    <property type="match status" value="1"/>
</dbReference>
<dbReference type="Pfam" id="PF02518">
    <property type="entry name" value="HATPase_c"/>
    <property type="match status" value="1"/>
</dbReference>
<evidence type="ECO:0000256" key="8">
    <source>
        <dbReference type="ARBA" id="ARBA00023012"/>
    </source>
</evidence>
<dbReference type="SMART" id="SM00065">
    <property type="entry name" value="GAF"/>
    <property type="match status" value="1"/>
</dbReference>
<evidence type="ECO:0000256" key="3">
    <source>
        <dbReference type="ARBA" id="ARBA00022553"/>
    </source>
</evidence>
<dbReference type="Pfam" id="PF01590">
    <property type="entry name" value="GAF"/>
    <property type="match status" value="1"/>
</dbReference>
<feature type="transmembrane region" description="Helical" evidence="10">
    <location>
        <begin position="190"/>
        <end position="207"/>
    </location>
</feature>
<feature type="transmembrane region" description="Helical" evidence="10">
    <location>
        <begin position="164"/>
        <end position="184"/>
    </location>
</feature>
<proteinExistence type="predicted"/>
<dbReference type="GO" id="GO:0005524">
    <property type="term" value="F:ATP binding"/>
    <property type="evidence" value="ECO:0007669"/>
    <property type="project" value="UniProtKB-KW"/>
</dbReference>
<feature type="region of interest" description="Disordered" evidence="9">
    <location>
        <begin position="373"/>
        <end position="398"/>
    </location>
</feature>
<feature type="transmembrane region" description="Helical" evidence="10">
    <location>
        <begin position="98"/>
        <end position="116"/>
    </location>
</feature>
<dbReference type="InterPro" id="IPR029016">
    <property type="entry name" value="GAF-like_dom_sf"/>
</dbReference>
<dbReference type="PANTHER" id="PTHR43065">
    <property type="entry name" value="SENSOR HISTIDINE KINASE"/>
    <property type="match status" value="1"/>
</dbReference>
<dbReference type="Gene3D" id="3.30.450.40">
    <property type="match status" value="1"/>
</dbReference>
<protein>
    <recommendedName>
        <fullName evidence="2">histidine kinase</fullName>
        <ecNumber evidence="2">2.7.13.3</ecNumber>
    </recommendedName>
</protein>
<dbReference type="CDD" id="cd00082">
    <property type="entry name" value="HisKA"/>
    <property type="match status" value="1"/>
</dbReference>
<name>A0A150TMN3_SORCE</name>
<keyword evidence="10" id="KW-0472">Membrane</keyword>
<keyword evidence="4" id="KW-0808">Transferase</keyword>
<dbReference type="PRINTS" id="PR00344">
    <property type="entry name" value="BCTRLSENSOR"/>
</dbReference>
<dbReference type="SUPFAM" id="SSF47384">
    <property type="entry name" value="Homodimeric domain of signal transducing histidine kinase"/>
    <property type="match status" value="1"/>
</dbReference>
<evidence type="ECO:0000313" key="12">
    <source>
        <dbReference type="EMBL" id="KYG05728.1"/>
    </source>
</evidence>
<dbReference type="SUPFAM" id="SSF55781">
    <property type="entry name" value="GAF domain-like"/>
    <property type="match status" value="1"/>
</dbReference>
<dbReference type="InterPro" id="IPR004358">
    <property type="entry name" value="Sig_transdc_His_kin-like_C"/>
</dbReference>
<keyword evidence="8" id="KW-0902">Two-component regulatory system</keyword>
<keyword evidence="7" id="KW-0067">ATP-binding</keyword>
<comment type="caution">
    <text evidence="12">The sequence shown here is derived from an EMBL/GenBank/DDBJ whole genome shotgun (WGS) entry which is preliminary data.</text>
</comment>
<dbReference type="PROSITE" id="PS50109">
    <property type="entry name" value="HIS_KIN"/>
    <property type="match status" value="1"/>
</dbReference>
<keyword evidence="6" id="KW-0418">Kinase</keyword>
<dbReference type="EC" id="2.7.13.3" evidence="2"/>
<evidence type="ECO:0000256" key="5">
    <source>
        <dbReference type="ARBA" id="ARBA00022741"/>
    </source>
</evidence>
<dbReference type="Pfam" id="PF00512">
    <property type="entry name" value="HisKA"/>
    <property type="match status" value="1"/>
</dbReference>
<evidence type="ECO:0000256" key="9">
    <source>
        <dbReference type="SAM" id="MobiDB-lite"/>
    </source>
</evidence>
<dbReference type="Gene3D" id="1.10.287.130">
    <property type="match status" value="1"/>
</dbReference>
<feature type="transmembrane region" description="Helical" evidence="10">
    <location>
        <begin position="36"/>
        <end position="52"/>
    </location>
</feature>
<keyword evidence="10" id="KW-1133">Transmembrane helix</keyword>
<dbReference type="InterPro" id="IPR036097">
    <property type="entry name" value="HisK_dim/P_sf"/>
</dbReference>
<evidence type="ECO:0000256" key="1">
    <source>
        <dbReference type="ARBA" id="ARBA00000085"/>
    </source>
</evidence>
<evidence type="ECO:0000313" key="13">
    <source>
        <dbReference type="Proteomes" id="UP000075502"/>
    </source>
</evidence>
<accession>A0A150TMN3</accession>
<dbReference type="EMBL" id="JEME01001929">
    <property type="protein sequence ID" value="KYG05728.1"/>
    <property type="molecule type" value="Genomic_DNA"/>
</dbReference>
<dbReference type="PANTHER" id="PTHR43065:SF10">
    <property type="entry name" value="PEROXIDE STRESS-ACTIVATED HISTIDINE KINASE MAK3"/>
    <property type="match status" value="1"/>
</dbReference>
<evidence type="ECO:0000256" key="7">
    <source>
        <dbReference type="ARBA" id="ARBA00022840"/>
    </source>
</evidence>
<dbReference type="InterPro" id="IPR003661">
    <property type="entry name" value="HisK_dim/P_dom"/>
</dbReference>
<dbReference type="SUPFAM" id="SSF55874">
    <property type="entry name" value="ATPase domain of HSP90 chaperone/DNA topoisomerase II/histidine kinase"/>
    <property type="match status" value="1"/>
</dbReference>
<reference evidence="12 13" key="1">
    <citation type="submission" date="2014-02" db="EMBL/GenBank/DDBJ databases">
        <title>The small core and large imbalanced accessory genome model reveals a collaborative survival strategy of Sorangium cellulosum strains in nature.</title>
        <authorList>
            <person name="Han K."/>
            <person name="Peng R."/>
            <person name="Blom J."/>
            <person name="Li Y.-Z."/>
        </authorList>
    </citation>
    <scope>NUCLEOTIDE SEQUENCE [LARGE SCALE GENOMIC DNA]</scope>
    <source>
        <strain evidence="12 13">So0007-03</strain>
    </source>
</reference>
<dbReference type="InterPro" id="IPR005467">
    <property type="entry name" value="His_kinase_dom"/>
</dbReference>
<sequence length="742" mass="81107">MAPLGIDLRTRTTLVCGALALAIAASTLLRGRVRRVHLFFAAFAADVGLWYLSQSLFGFFQASIWERFTAILAVLLPQFALHLFEAMIPHDGDRRSRLLRFAGVLAIPLFVLVLVSREPGSWLDWLTRGCIFLYVFALLTAGLYTLGQRGKQSSSRATQRRVRFLVVIGALAALASVADFAWFLGAEPPPVGAALSIVFLFVLAQALRHERLLDAYEMLARLLVATAVAFLIALIFYLLLTFIGGFNTMYLNAVLAAIVILVLFDPLRERVEEQLQRLFLRERFDLDRSLADARRRLVHTLEVDEMGAIVMSALEQSRRVTAAALYLRDQDGTGFDRLASLGPRVPERIEVATARALLDRLDRGPLAMEELEREARERRARRSRSDADDDGNFARRTEVRPQVPEDAVLAAAEVLGSLCSGVVLCARDEQGEPIGLLVVADTRVRDAFSPEELTLLETLAAQIGVVLENSRLYAQMKERDRLALLGQMAAGLAHEIRNPLGAIKGAAQLLADPVPEAQLDPASREFIGIILEEVDRLDRVVGSVLDLARPAQGSVVPTDVNAIVRRTLQVLSIERRNDQLEVEVTLDPDLPRVAIDPEQLRQVLMNLFRNAVQAMKGWGKVVISTRVRFGRGTRPGSGSDEPFVELNVTDNGPGISQKVLANIFLPFFTTKDKGTGLGLSISQRIAQSAGGRIEVRSYEGKGSTFAVILPAAVDKLGAAAAEPAASPAALSAAEPAAQDRPG</sequence>
<dbReference type="InterPro" id="IPR003018">
    <property type="entry name" value="GAF"/>
</dbReference>
<feature type="transmembrane region" description="Helical" evidence="10">
    <location>
        <begin position="12"/>
        <end position="29"/>
    </location>
</feature>
<dbReference type="GO" id="GO:0000155">
    <property type="term" value="F:phosphorelay sensor kinase activity"/>
    <property type="evidence" value="ECO:0007669"/>
    <property type="project" value="InterPro"/>
</dbReference>
<evidence type="ECO:0000256" key="10">
    <source>
        <dbReference type="SAM" id="Phobius"/>
    </source>
</evidence>
<evidence type="ECO:0000259" key="11">
    <source>
        <dbReference type="PROSITE" id="PS50109"/>
    </source>
</evidence>
<dbReference type="SMART" id="SM00387">
    <property type="entry name" value="HATPase_c"/>
    <property type="match status" value="1"/>
</dbReference>
<feature type="transmembrane region" description="Helical" evidence="10">
    <location>
        <begin position="122"/>
        <end position="144"/>
    </location>
</feature>
<gene>
    <name evidence="12" type="ORF">BE21_38870</name>
</gene>
<dbReference type="InterPro" id="IPR003594">
    <property type="entry name" value="HATPase_dom"/>
</dbReference>
<organism evidence="12 13">
    <name type="scientific">Sorangium cellulosum</name>
    <name type="common">Polyangium cellulosum</name>
    <dbReference type="NCBI Taxonomy" id="56"/>
    <lineage>
        <taxon>Bacteria</taxon>
        <taxon>Pseudomonadati</taxon>
        <taxon>Myxococcota</taxon>
        <taxon>Polyangia</taxon>
        <taxon>Polyangiales</taxon>
        <taxon>Polyangiaceae</taxon>
        <taxon>Sorangium</taxon>
    </lineage>
</organism>
<comment type="catalytic activity">
    <reaction evidence="1">
        <text>ATP + protein L-histidine = ADP + protein N-phospho-L-histidine.</text>
        <dbReference type="EC" id="2.7.13.3"/>
    </reaction>
</comment>
<dbReference type="AlphaFoldDB" id="A0A150TMN3"/>
<feature type="domain" description="Histidine kinase" evidence="11">
    <location>
        <begin position="491"/>
        <end position="713"/>
    </location>
</feature>
<keyword evidence="5" id="KW-0547">Nucleotide-binding</keyword>
<evidence type="ECO:0000256" key="6">
    <source>
        <dbReference type="ARBA" id="ARBA00022777"/>
    </source>
</evidence>
<dbReference type="InterPro" id="IPR036890">
    <property type="entry name" value="HATPase_C_sf"/>
</dbReference>
<keyword evidence="10" id="KW-0812">Transmembrane</keyword>
<dbReference type="Proteomes" id="UP000075502">
    <property type="component" value="Unassembled WGS sequence"/>
</dbReference>
<feature type="transmembrane region" description="Helical" evidence="10">
    <location>
        <begin position="64"/>
        <end position="86"/>
    </location>
</feature>
<evidence type="ECO:0000256" key="2">
    <source>
        <dbReference type="ARBA" id="ARBA00012438"/>
    </source>
</evidence>
<dbReference type="Gene3D" id="3.30.565.10">
    <property type="entry name" value="Histidine kinase-like ATPase, C-terminal domain"/>
    <property type="match status" value="1"/>
</dbReference>